<dbReference type="SMART" id="SM00450">
    <property type="entry name" value="RHOD"/>
    <property type="match status" value="2"/>
</dbReference>
<sequence>MVRVMFRTSGALMRAQWKPMAAKSALRNASKTARWSSSVVTPEWLRESDVKSGKVRVLDCDHPIAFQRAHIPHATSFAGFKATTLKDPRGGSGVISQSDFQQLVDIMAIDGDSTLVFYDDELGMGATRAWWVFLHYGYPKDKLKVLDGGWKQWMTDIKEVEDGPGVDYSSSHSSARPLSPTGQLLGLDDVQTALLTDSSQFVDARSHAEYIGAQANGNRRVGHVPGAVHLEWKEGVDFHHNGRFKSKSELEKQVQHLIKDPSKPLITYCQRGIRAAHSAFVLQEILGYKDVKIYEDSMAQYLNREDTAIEHLE</sequence>
<feature type="domain" description="Rhodanese" evidence="2">
    <location>
        <begin position="195"/>
        <end position="310"/>
    </location>
</feature>
<evidence type="ECO:0000313" key="3">
    <source>
        <dbReference type="EMBL" id="TMW56139.1"/>
    </source>
</evidence>
<organism evidence="3 4">
    <name type="scientific">Pythium oligandrum</name>
    <name type="common">Mycoparasitic fungus</name>
    <dbReference type="NCBI Taxonomy" id="41045"/>
    <lineage>
        <taxon>Eukaryota</taxon>
        <taxon>Sar</taxon>
        <taxon>Stramenopiles</taxon>
        <taxon>Oomycota</taxon>
        <taxon>Peronosporomycetes</taxon>
        <taxon>Pythiales</taxon>
        <taxon>Pythiaceae</taxon>
        <taxon>Pythium</taxon>
    </lineage>
</organism>
<dbReference type="InterPro" id="IPR001763">
    <property type="entry name" value="Rhodanese-like_dom"/>
</dbReference>
<dbReference type="OrthoDB" id="566238at2759"/>
<proteinExistence type="predicted"/>
<dbReference type="Pfam" id="PF00581">
    <property type="entry name" value="Rhodanese"/>
    <property type="match status" value="2"/>
</dbReference>
<protein>
    <recommendedName>
        <fullName evidence="2">Rhodanese domain-containing protein</fullName>
    </recommendedName>
</protein>
<comment type="caution">
    <text evidence="3">The sequence shown here is derived from an EMBL/GenBank/DDBJ whole genome shotgun (WGS) entry which is preliminary data.</text>
</comment>
<dbReference type="InterPro" id="IPR051126">
    <property type="entry name" value="Thiosulfate_sulfurtransferase"/>
</dbReference>
<dbReference type="Gene3D" id="3.40.250.10">
    <property type="entry name" value="Rhodanese-like domain"/>
    <property type="match status" value="2"/>
</dbReference>
<dbReference type="Proteomes" id="UP000794436">
    <property type="component" value="Unassembled WGS sequence"/>
</dbReference>
<dbReference type="AlphaFoldDB" id="A0A8K1C432"/>
<gene>
    <name evidence="3" type="ORF">Poli38472_008787</name>
</gene>
<evidence type="ECO:0000313" key="4">
    <source>
        <dbReference type="Proteomes" id="UP000794436"/>
    </source>
</evidence>
<dbReference type="CDD" id="cd01448">
    <property type="entry name" value="TST_Repeat_1"/>
    <property type="match status" value="1"/>
</dbReference>
<name>A0A8K1C432_PYTOL</name>
<keyword evidence="4" id="KW-1185">Reference proteome</keyword>
<dbReference type="PROSITE" id="PS50206">
    <property type="entry name" value="RHODANESE_3"/>
    <property type="match status" value="2"/>
</dbReference>
<evidence type="ECO:0000256" key="1">
    <source>
        <dbReference type="ARBA" id="ARBA00022737"/>
    </source>
</evidence>
<dbReference type="CDD" id="cd01449">
    <property type="entry name" value="TST_Repeat_2"/>
    <property type="match status" value="1"/>
</dbReference>
<dbReference type="InterPro" id="IPR036873">
    <property type="entry name" value="Rhodanese-like_dom_sf"/>
</dbReference>
<dbReference type="PANTHER" id="PTHR43855:SF1">
    <property type="entry name" value="THIOSULFATE SULFURTRANSFERASE"/>
    <property type="match status" value="1"/>
</dbReference>
<evidence type="ECO:0000259" key="2">
    <source>
        <dbReference type="PROSITE" id="PS50206"/>
    </source>
</evidence>
<dbReference type="EMBL" id="SPLM01000146">
    <property type="protein sequence ID" value="TMW56139.1"/>
    <property type="molecule type" value="Genomic_DNA"/>
</dbReference>
<dbReference type="PANTHER" id="PTHR43855">
    <property type="entry name" value="THIOSULFATE SULFURTRANSFERASE"/>
    <property type="match status" value="1"/>
</dbReference>
<keyword evidence="1" id="KW-0677">Repeat</keyword>
<dbReference type="SUPFAM" id="SSF52821">
    <property type="entry name" value="Rhodanese/Cell cycle control phosphatase"/>
    <property type="match status" value="2"/>
</dbReference>
<accession>A0A8K1C432</accession>
<feature type="domain" description="Rhodanese" evidence="2">
    <location>
        <begin position="51"/>
        <end position="162"/>
    </location>
</feature>
<reference evidence="3" key="1">
    <citation type="submission" date="2019-03" db="EMBL/GenBank/DDBJ databases">
        <title>Long read genome sequence of the mycoparasitic Pythium oligandrum ATCC 38472 isolated from sugarbeet rhizosphere.</title>
        <authorList>
            <person name="Gaulin E."/>
        </authorList>
    </citation>
    <scope>NUCLEOTIDE SEQUENCE</scope>
    <source>
        <strain evidence="3">ATCC 38472_TT</strain>
    </source>
</reference>